<evidence type="ECO:0000313" key="3">
    <source>
        <dbReference type="Proteomes" id="UP000298493"/>
    </source>
</evidence>
<reference evidence="2 3" key="1">
    <citation type="submission" date="2019-04" db="EMBL/GenBank/DDBJ databases">
        <title>High contiguity whole genome sequence and gene annotation resource for two Venturia nashicola isolates.</title>
        <authorList>
            <person name="Prokchorchik M."/>
            <person name="Won K."/>
            <person name="Lee Y."/>
            <person name="Choi E.D."/>
            <person name="Segonzac C."/>
            <person name="Sohn K.H."/>
        </authorList>
    </citation>
    <scope>NUCLEOTIDE SEQUENCE [LARGE SCALE GENOMIC DNA]</scope>
    <source>
        <strain evidence="2 3">PRI2</strain>
    </source>
</reference>
<evidence type="ECO:0000313" key="2">
    <source>
        <dbReference type="EMBL" id="TID17487.1"/>
    </source>
</evidence>
<sequence length="85" mass="9571">MGMEGTYYGYGGYILRYILSVSKIHTTVCKIHTVGIQDRIEDPSPIRTRSIPLPSRDSTTPPPLPSTALYTTSDHRKPPQSLYYL</sequence>
<comment type="caution">
    <text evidence="2">The sequence shown here is derived from an EMBL/GenBank/DDBJ whole genome shotgun (WGS) entry which is preliminary data.</text>
</comment>
<protein>
    <submittedName>
        <fullName evidence="2">Uncharacterized protein</fullName>
    </submittedName>
</protein>
<name>A0A4Z1NSR4_9PEZI</name>
<keyword evidence="3" id="KW-1185">Reference proteome</keyword>
<accession>A0A4Z1NSR4</accession>
<proteinExistence type="predicted"/>
<dbReference type="AlphaFoldDB" id="A0A4Z1NSR4"/>
<gene>
    <name evidence="2" type="ORF">E6O75_ATG08233</name>
</gene>
<organism evidence="2 3">
    <name type="scientific">Venturia nashicola</name>
    <dbReference type="NCBI Taxonomy" id="86259"/>
    <lineage>
        <taxon>Eukaryota</taxon>
        <taxon>Fungi</taxon>
        <taxon>Dikarya</taxon>
        <taxon>Ascomycota</taxon>
        <taxon>Pezizomycotina</taxon>
        <taxon>Dothideomycetes</taxon>
        <taxon>Pleosporomycetidae</taxon>
        <taxon>Venturiales</taxon>
        <taxon>Venturiaceae</taxon>
        <taxon>Venturia</taxon>
    </lineage>
</organism>
<feature type="region of interest" description="Disordered" evidence="1">
    <location>
        <begin position="42"/>
        <end position="77"/>
    </location>
</feature>
<evidence type="ECO:0000256" key="1">
    <source>
        <dbReference type="SAM" id="MobiDB-lite"/>
    </source>
</evidence>
<dbReference type="EMBL" id="SNSC02000016">
    <property type="protein sequence ID" value="TID17487.1"/>
    <property type="molecule type" value="Genomic_DNA"/>
</dbReference>
<dbReference type="Proteomes" id="UP000298493">
    <property type="component" value="Unassembled WGS sequence"/>
</dbReference>